<sequence>MKRHHTRTAGNALMCIGLATMVLGLLFSIANQLPSAHLPEMINHGAMFAIFIGALMWLAGARISGREKVEDRYYWIRHYGDKRCRRGSPHSH</sequence>
<comment type="caution">
    <text evidence="2">The sequence shown here is derived from an EMBL/GenBank/DDBJ whole genome shotgun (WGS) entry which is preliminary data.</text>
</comment>
<feature type="transmembrane region" description="Helical" evidence="1">
    <location>
        <begin position="12"/>
        <end position="30"/>
    </location>
</feature>
<organism evidence="2 3">
    <name type="scientific">Candidatus Pantoea multigeneris</name>
    <dbReference type="NCBI Taxonomy" id="2608357"/>
    <lineage>
        <taxon>Bacteria</taxon>
        <taxon>Pseudomonadati</taxon>
        <taxon>Pseudomonadota</taxon>
        <taxon>Gammaproteobacteria</taxon>
        <taxon>Enterobacterales</taxon>
        <taxon>Erwiniaceae</taxon>
        <taxon>Pantoea</taxon>
    </lineage>
</organism>
<protein>
    <submittedName>
        <fullName evidence="2">Stress-induced protein YchH</fullName>
    </submittedName>
</protein>
<gene>
    <name evidence="2" type="primary">ychH</name>
    <name evidence="2" type="ORF">F3J40_00655</name>
</gene>
<keyword evidence="3" id="KW-1185">Reference proteome</keyword>
<keyword evidence="1" id="KW-0472">Membrane</keyword>
<proteinExistence type="predicted"/>
<dbReference type="InterPro" id="IPR019698">
    <property type="entry name" value="DUF2583"/>
</dbReference>
<evidence type="ECO:0000256" key="1">
    <source>
        <dbReference type="SAM" id="Phobius"/>
    </source>
</evidence>
<evidence type="ECO:0000313" key="2">
    <source>
        <dbReference type="EMBL" id="NIF20130.1"/>
    </source>
</evidence>
<feature type="transmembrane region" description="Helical" evidence="1">
    <location>
        <begin position="42"/>
        <end position="60"/>
    </location>
</feature>
<dbReference type="Proteomes" id="UP001515683">
    <property type="component" value="Unassembled WGS sequence"/>
</dbReference>
<accession>A0ABX0R403</accession>
<dbReference type="NCBIfam" id="NF007968">
    <property type="entry name" value="PRK10692.1"/>
    <property type="match status" value="1"/>
</dbReference>
<keyword evidence="1" id="KW-1133">Transmembrane helix</keyword>
<evidence type="ECO:0000313" key="3">
    <source>
        <dbReference type="Proteomes" id="UP001515683"/>
    </source>
</evidence>
<dbReference type="RefSeq" id="WP_167011957.1">
    <property type="nucleotide sequence ID" value="NZ_VWXF01000001.1"/>
</dbReference>
<dbReference type="Pfam" id="PF10762">
    <property type="entry name" value="DUF2583"/>
    <property type="match status" value="1"/>
</dbReference>
<dbReference type="EMBL" id="VWXF01000001">
    <property type="protein sequence ID" value="NIF20130.1"/>
    <property type="molecule type" value="Genomic_DNA"/>
</dbReference>
<name>A0ABX0R403_9GAMM</name>
<reference evidence="2 3" key="1">
    <citation type="journal article" date="2019" name="bioRxiv">
        <title>Bacteria contribute to plant secondary compound degradation in a generalist herbivore system.</title>
        <authorList>
            <person name="Francoeur C.B."/>
            <person name="Khadempour L."/>
            <person name="Moreira-Soto R.D."/>
            <person name="Gotting K."/>
            <person name="Book A.J."/>
            <person name="Pinto-Tomas A.A."/>
            <person name="Keefover-Ring K."/>
            <person name="Currie C.R."/>
        </authorList>
    </citation>
    <scope>NUCLEOTIDE SEQUENCE [LARGE SCALE GENOMIC DNA]</scope>
    <source>
        <strain evidence="2">Acro-835</strain>
    </source>
</reference>
<keyword evidence="1" id="KW-0812">Transmembrane</keyword>